<dbReference type="CDD" id="cd04301">
    <property type="entry name" value="NAT_SF"/>
    <property type="match status" value="1"/>
</dbReference>
<feature type="domain" description="N-acetyltransferase" evidence="1">
    <location>
        <begin position="7"/>
        <end position="164"/>
    </location>
</feature>
<dbReference type="Gene3D" id="3.40.630.30">
    <property type="match status" value="1"/>
</dbReference>
<dbReference type="Proteomes" id="UP000603453">
    <property type="component" value="Unassembled WGS sequence"/>
</dbReference>
<comment type="caution">
    <text evidence="2">The sequence shown here is derived from an EMBL/GenBank/DDBJ whole genome shotgun (WGS) entry which is preliminary data.</text>
</comment>
<keyword evidence="3" id="KW-1185">Reference proteome</keyword>
<organism evidence="2 3">
    <name type="scientific">Mucor saturninus</name>
    <dbReference type="NCBI Taxonomy" id="64648"/>
    <lineage>
        <taxon>Eukaryota</taxon>
        <taxon>Fungi</taxon>
        <taxon>Fungi incertae sedis</taxon>
        <taxon>Mucoromycota</taxon>
        <taxon>Mucoromycotina</taxon>
        <taxon>Mucoromycetes</taxon>
        <taxon>Mucorales</taxon>
        <taxon>Mucorineae</taxon>
        <taxon>Mucoraceae</taxon>
        <taxon>Mucor</taxon>
    </lineage>
</organism>
<name>A0A8H7QX57_9FUNG</name>
<dbReference type="SUPFAM" id="SSF55729">
    <property type="entry name" value="Acyl-CoA N-acyltransferases (Nat)"/>
    <property type="match status" value="1"/>
</dbReference>
<protein>
    <recommendedName>
        <fullName evidence="1">N-acetyltransferase domain-containing protein</fullName>
    </recommendedName>
</protein>
<sequence>MTASSFIVVRPVLCEDTRYNSKVWEMINAAYRSSESWTTDAKIVSIPRISLDELNETVLNSGKENVLMYAFDEENVAGCILIKNDGTLSLLAVSPSYQSRGVGGLLIKESLDYMKSVLCMKLAIIHVFQCRPELIAWYQRLGFEDDGEVMPFPFKSILLVDEAPLVVLKNKLF</sequence>
<dbReference type="EMBL" id="JAEPRD010000084">
    <property type="protein sequence ID" value="KAG2200351.1"/>
    <property type="molecule type" value="Genomic_DNA"/>
</dbReference>
<dbReference type="OrthoDB" id="5689at2759"/>
<gene>
    <name evidence="2" type="ORF">INT47_002265</name>
</gene>
<accession>A0A8H7QX57</accession>
<dbReference type="Pfam" id="PF00583">
    <property type="entry name" value="Acetyltransf_1"/>
    <property type="match status" value="1"/>
</dbReference>
<evidence type="ECO:0000259" key="1">
    <source>
        <dbReference type="PROSITE" id="PS51186"/>
    </source>
</evidence>
<dbReference type="AlphaFoldDB" id="A0A8H7QX57"/>
<reference evidence="2" key="1">
    <citation type="submission" date="2020-12" db="EMBL/GenBank/DDBJ databases">
        <title>Metabolic potential, ecology and presence of endohyphal bacteria is reflected in genomic diversity of Mucoromycotina.</title>
        <authorList>
            <person name="Muszewska A."/>
            <person name="Okrasinska A."/>
            <person name="Steczkiewicz K."/>
            <person name="Drgas O."/>
            <person name="Orlowska M."/>
            <person name="Perlinska-Lenart U."/>
            <person name="Aleksandrzak-Piekarczyk T."/>
            <person name="Szatraj K."/>
            <person name="Zielenkiewicz U."/>
            <person name="Pilsyk S."/>
            <person name="Malc E."/>
            <person name="Mieczkowski P."/>
            <person name="Kruszewska J.S."/>
            <person name="Biernat P."/>
            <person name="Pawlowska J."/>
        </authorList>
    </citation>
    <scope>NUCLEOTIDE SEQUENCE</scope>
    <source>
        <strain evidence="2">WA0000017839</strain>
    </source>
</reference>
<evidence type="ECO:0000313" key="3">
    <source>
        <dbReference type="Proteomes" id="UP000603453"/>
    </source>
</evidence>
<proteinExistence type="predicted"/>
<dbReference type="PANTHER" id="PTHR43617">
    <property type="entry name" value="L-AMINO ACID N-ACETYLTRANSFERASE"/>
    <property type="match status" value="1"/>
</dbReference>
<dbReference type="PANTHER" id="PTHR43617:SF38">
    <property type="entry name" value="N-ACETYLTRANSFERASE DOMAIN-CONTAINING PROTEIN"/>
    <property type="match status" value="1"/>
</dbReference>
<evidence type="ECO:0000313" key="2">
    <source>
        <dbReference type="EMBL" id="KAG2200351.1"/>
    </source>
</evidence>
<dbReference type="GO" id="GO:0016747">
    <property type="term" value="F:acyltransferase activity, transferring groups other than amino-acyl groups"/>
    <property type="evidence" value="ECO:0007669"/>
    <property type="project" value="InterPro"/>
</dbReference>
<dbReference type="InterPro" id="IPR000182">
    <property type="entry name" value="GNAT_dom"/>
</dbReference>
<dbReference type="PROSITE" id="PS51186">
    <property type="entry name" value="GNAT"/>
    <property type="match status" value="1"/>
</dbReference>
<dbReference type="InterPro" id="IPR050276">
    <property type="entry name" value="MshD_Acetyltransferase"/>
</dbReference>
<dbReference type="InterPro" id="IPR016181">
    <property type="entry name" value="Acyl_CoA_acyltransferase"/>
</dbReference>